<dbReference type="NCBIfam" id="NF047360">
    <property type="entry name" value="tail_chap_PVL"/>
    <property type="match status" value="1"/>
</dbReference>
<comment type="caution">
    <text evidence="1">The sequence shown here is derived from an EMBL/GenBank/DDBJ whole genome shotgun (WGS) entry which is preliminary data.</text>
</comment>
<dbReference type="AlphaFoldDB" id="A0A1F2PEZ3"/>
<dbReference type="Pfam" id="PF23857">
    <property type="entry name" value="Phage_TAC_19"/>
    <property type="match status" value="1"/>
</dbReference>
<evidence type="ECO:0000313" key="2">
    <source>
        <dbReference type="Proteomes" id="UP000176244"/>
    </source>
</evidence>
<evidence type="ECO:0000313" key="1">
    <source>
        <dbReference type="EMBL" id="OFV69256.1"/>
    </source>
</evidence>
<name>A0A1F2PEZ3_9FIRM</name>
<organism evidence="1 2">
    <name type="scientific">Acetobacterium wieringae</name>
    <dbReference type="NCBI Taxonomy" id="52694"/>
    <lineage>
        <taxon>Bacteria</taxon>
        <taxon>Bacillati</taxon>
        <taxon>Bacillota</taxon>
        <taxon>Clostridia</taxon>
        <taxon>Eubacteriales</taxon>
        <taxon>Eubacteriaceae</taxon>
        <taxon>Acetobacterium</taxon>
    </lineage>
</organism>
<gene>
    <name evidence="1" type="ORF">ACWI_33000</name>
</gene>
<protein>
    <submittedName>
        <fullName evidence="1">Uncharacterized protein</fullName>
    </submittedName>
</protein>
<dbReference type="STRING" id="52694.ACWI_33000"/>
<sequence length="106" mass="11891">MEIKLQIGDTEKTFVTGRPKARAVRDAIKLAKNLDPKNISEETLDEMVDFTVDTYGKQFTRDDVYDGIYADEMIEVLTKTVREVANGTSKKVESKNDQAGTVVENC</sequence>
<proteinExistence type="predicted"/>
<reference evidence="1 2" key="1">
    <citation type="submission" date="2015-09" db="EMBL/GenBank/DDBJ databases">
        <title>Genome sequence of Acetobacterium wieringae DSM 1911.</title>
        <authorList>
            <person name="Poehlein A."/>
            <person name="Bengelsdorf F.R."/>
            <person name="Schiel-Bengelsdorf B."/>
            <person name="Duerre P."/>
            <person name="Daniel R."/>
        </authorList>
    </citation>
    <scope>NUCLEOTIDE SEQUENCE [LARGE SCALE GENOMIC DNA]</scope>
    <source>
        <strain evidence="1 2">DSM 1911</strain>
    </source>
</reference>
<dbReference type="Proteomes" id="UP000176244">
    <property type="component" value="Unassembled WGS sequence"/>
</dbReference>
<dbReference type="InterPro" id="IPR057006">
    <property type="entry name" value="Phage_TAC_19"/>
</dbReference>
<accession>A0A1F2PEZ3</accession>
<dbReference type="RefSeq" id="WP_070372552.1">
    <property type="nucleotide sequence ID" value="NZ_LKEU01000043.1"/>
</dbReference>
<dbReference type="EMBL" id="LKEU01000043">
    <property type="protein sequence ID" value="OFV69256.1"/>
    <property type="molecule type" value="Genomic_DNA"/>
</dbReference>
<dbReference type="OrthoDB" id="2915540at2"/>